<reference evidence="1" key="1">
    <citation type="submission" date="2018-05" db="EMBL/GenBank/DDBJ databases">
        <authorList>
            <person name="Lanie J.A."/>
            <person name="Ng W.-L."/>
            <person name="Kazmierczak K.M."/>
            <person name="Andrzejewski T.M."/>
            <person name="Davidsen T.M."/>
            <person name="Wayne K.J."/>
            <person name="Tettelin H."/>
            <person name="Glass J.I."/>
            <person name="Rusch D."/>
            <person name="Podicherti R."/>
            <person name="Tsui H.-C.T."/>
            <person name="Winkler M.E."/>
        </authorList>
    </citation>
    <scope>NUCLEOTIDE SEQUENCE</scope>
</reference>
<name>A0A381Q888_9ZZZZ</name>
<dbReference type="EMBL" id="UINC01001249">
    <property type="protein sequence ID" value="SUZ75545.1"/>
    <property type="molecule type" value="Genomic_DNA"/>
</dbReference>
<gene>
    <name evidence="1" type="ORF">METZ01_LOCUS28399</name>
</gene>
<organism evidence="1">
    <name type="scientific">marine metagenome</name>
    <dbReference type="NCBI Taxonomy" id="408172"/>
    <lineage>
        <taxon>unclassified sequences</taxon>
        <taxon>metagenomes</taxon>
        <taxon>ecological metagenomes</taxon>
    </lineage>
</organism>
<accession>A0A381Q888</accession>
<evidence type="ECO:0008006" key="2">
    <source>
        <dbReference type="Google" id="ProtNLM"/>
    </source>
</evidence>
<proteinExistence type="predicted"/>
<protein>
    <recommendedName>
        <fullName evidence="2">DUF481 domain-containing protein</fullName>
    </recommendedName>
</protein>
<sequence>MKKILFIIIILNFSFSLRGQDELSKLFIKCERCDSNFLKKEINYVDHVREQGLADIQLFIYRNRNANNGNRYTLDYIGTNKFSDNKISLTLDTNPKMTRDEIRNSLKRKIELGLIHYLMKTDIADNILISIDSQISNVNSNESSSDKWKNWVFQTAGEANFENETSRKQSNFEIEFEADKVTDKIKLQIDLDYEKSNNRYESDDNTFVSKRNRNGLRVKSVWSINDKWSAGFNAGLGGDTYQNINFRHWVQPAIEYSFFPYNEFVRREMVINYGIGYGYRNYIEETIYDKFEEYVYVHQIGFETRFRQPWGEIYARLSGKSFLQDPSKNSMRLNSWFSIRIFEGLSFRIGGEIELIRDQISLPKGNASIEDLLLQQKEIATDFRSEFRVGLSYTFGSAFNNYLNSRL</sequence>
<dbReference type="AlphaFoldDB" id="A0A381Q888"/>
<evidence type="ECO:0000313" key="1">
    <source>
        <dbReference type="EMBL" id="SUZ75545.1"/>
    </source>
</evidence>